<reference evidence="3" key="1">
    <citation type="submission" date="2022-11" db="UniProtKB">
        <authorList>
            <consortium name="WormBaseParasite"/>
        </authorList>
    </citation>
    <scope>IDENTIFICATION</scope>
</reference>
<evidence type="ECO:0000313" key="2">
    <source>
        <dbReference type="Proteomes" id="UP000887540"/>
    </source>
</evidence>
<evidence type="ECO:0000313" key="3">
    <source>
        <dbReference type="WBParaSite" id="ACRNAN_scaffold1087.g6610.t1"/>
    </source>
</evidence>
<name>A0A914CII3_9BILA</name>
<keyword evidence="2" id="KW-1185">Reference proteome</keyword>
<sequence>MWSILLFYRYKIWFYTDQDYRDKPLCTFSAIRSSMHAHFGTIHSAAQYGTNLLYYGQHLTKNSVDEFINARDNDLRKGDYEKMPRKFPQKIVIRLMPKECAKYPEKYLRKGDHIQTDWHGFSHEAIYIGNGKVIHMSGHGESKSQACAREGNLVPDFVGRVNSVDADNSYAEIRVIVYCLRVRTPDEIVK</sequence>
<protein>
    <submittedName>
        <fullName evidence="3">LRAT domain-containing protein</fullName>
    </submittedName>
</protein>
<feature type="domain" description="LRAT" evidence="1">
    <location>
        <begin position="113"/>
        <end position="190"/>
    </location>
</feature>
<accession>A0A914CII3</accession>
<dbReference type="AlphaFoldDB" id="A0A914CII3"/>
<dbReference type="PROSITE" id="PS51934">
    <property type="entry name" value="LRAT"/>
    <property type="match status" value="1"/>
</dbReference>
<dbReference type="InterPro" id="IPR007053">
    <property type="entry name" value="LRAT_dom"/>
</dbReference>
<dbReference type="Gene3D" id="3.90.1720.10">
    <property type="entry name" value="endopeptidase domain like (from Nostoc punctiforme)"/>
    <property type="match status" value="1"/>
</dbReference>
<dbReference type="Pfam" id="PF04970">
    <property type="entry name" value="LRAT"/>
    <property type="match status" value="1"/>
</dbReference>
<proteinExistence type="predicted"/>
<evidence type="ECO:0000259" key="1">
    <source>
        <dbReference type="PROSITE" id="PS51934"/>
    </source>
</evidence>
<dbReference type="WBParaSite" id="ACRNAN_scaffold1087.g6610.t1">
    <property type="protein sequence ID" value="ACRNAN_scaffold1087.g6610.t1"/>
    <property type="gene ID" value="ACRNAN_scaffold1087.g6610"/>
</dbReference>
<dbReference type="Proteomes" id="UP000887540">
    <property type="component" value="Unplaced"/>
</dbReference>
<organism evidence="2 3">
    <name type="scientific">Acrobeloides nanus</name>
    <dbReference type="NCBI Taxonomy" id="290746"/>
    <lineage>
        <taxon>Eukaryota</taxon>
        <taxon>Metazoa</taxon>
        <taxon>Ecdysozoa</taxon>
        <taxon>Nematoda</taxon>
        <taxon>Chromadorea</taxon>
        <taxon>Rhabditida</taxon>
        <taxon>Tylenchina</taxon>
        <taxon>Cephalobomorpha</taxon>
        <taxon>Cephaloboidea</taxon>
        <taxon>Cephalobidae</taxon>
        <taxon>Acrobeloides</taxon>
    </lineage>
</organism>